<dbReference type="RefSeq" id="WP_168917935.1">
    <property type="nucleotide sequence ID" value="NZ_CP050804.1"/>
</dbReference>
<dbReference type="EMBL" id="CP050804">
    <property type="protein sequence ID" value="QJC22001.1"/>
    <property type="molecule type" value="Genomic_DNA"/>
</dbReference>
<sequence>MNIDAEAIINKYSERIAELTHKLIMTEAMLEKALSELEEKGSDGEEPAETQNA</sequence>
<reference evidence="1 2" key="1">
    <citation type="submission" date="2020-03" db="EMBL/GenBank/DDBJ databases">
        <title>Complete genome of Arcanobacterium buesumensis sp. nov. strain 2701.</title>
        <authorList>
            <person name="Borowiak M."/>
            <person name="Alssahen M."/>
            <person name="Laemmler C."/>
            <person name="Malorny B."/>
            <person name="Hassan A."/>
            <person name="Prenger-Berninghoff E."/>
            <person name="Ploetz M."/>
            <person name="Abdulmawjood A."/>
        </authorList>
    </citation>
    <scope>NUCLEOTIDE SEQUENCE [LARGE SCALE GENOMIC DNA]</scope>
    <source>
        <strain evidence="1 2">2701</strain>
    </source>
</reference>
<dbReference type="Proteomes" id="UP000502298">
    <property type="component" value="Chromosome"/>
</dbReference>
<dbReference type="KEGG" id="arca:HC352_05460"/>
<keyword evidence="2" id="KW-1185">Reference proteome</keyword>
<evidence type="ECO:0000313" key="1">
    <source>
        <dbReference type="EMBL" id="QJC22001.1"/>
    </source>
</evidence>
<protein>
    <submittedName>
        <fullName evidence="1">Uncharacterized protein</fullName>
    </submittedName>
</protein>
<name>A0A6H2ELQ6_9ACTO</name>
<evidence type="ECO:0000313" key="2">
    <source>
        <dbReference type="Proteomes" id="UP000502298"/>
    </source>
</evidence>
<accession>A0A6H2ELQ6</accession>
<gene>
    <name evidence="1" type="ORF">HC352_05460</name>
</gene>
<dbReference type="AlphaFoldDB" id="A0A6H2ELQ6"/>
<proteinExistence type="predicted"/>
<organism evidence="1 2">
    <name type="scientific">Arcanobacterium buesumense</name>
    <dbReference type="NCBI Taxonomy" id="2722751"/>
    <lineage>
        <taxon>Bacteria</taxon>
        <taxon>Bacillati</taxon>
        <taxon>Actinomycetota</taxon>
        <taxon>Actinomycetes</taxon>
        <taxon>Actinomycetales</taxon>
        <taxon>Actinomycetaceae</taxon>
        <taxon>Arcanobacterium</taxon>
    </lineage>
</organism>